<dbReference type="RefSeq" id="WP_258434420.1">
    <property type="nucleotide sequence ID" value="NZ_JANSGW010000031.1"/>
</dbReference>
<dbReference type="Proteomes" id="UP001077662">
    <property type="component" value="Unassembled WGS sequence"/>
</dbReference>
<evidence type="ECO:0000313" key="1">
    <source>
        <dbReference type="EMBL" id="MCZ0809174.1"/>
    </source>
</evidence>
<organism evidence="1 2">
    <name type="scientific">Brevibacillus laterosporus</name>
    <name type="common">Bacillus laterosporus</name>
    <dbReference type="NCBI Taxonomy" id="1465"/>
    <lineage>
        <taxon>Bacteria</taxon>
        <taxon>Bacillati</taxon>
        <taxon>Bacillota</taxon>
        <taxon>Bacilli</taxon>
        <taxon>Bacillales</taxon>
        <taxon>Paenibacillaceae</taxon>
        <taxon>Brevibacillus</taxon>
    </lineage>
</organism>
<sequence length="47" mass="5650">MYKALARQSPYDNPIPLFYPFQYRQYGKQNSINSRRMIYSLTITGEE</sequence>
<gene>
    <name evidence="1" type="ORF">O0554_20100</name>
</gene>
<name>A0AAP3GDY9_BRELA</name>
<dbReference type="EMBL" id="JAPTNE010000031">
    <property type="protein sequence ID" value="MCZ0809174.1"/>
    <property type="molecule type" value="Genomic_DNA"/>
</dbReference>
<proteinExistence type="predicted"/>
<evidence type="ECO:0000313" key="2">
    <source>
        <dbReference type="Proteomes" id="UP001077662"/>
    </source>
</evidence>
<comment type="caution">
    <text evidence="1">The sequence shown here is derived from an EMBL/GenBank/DDBJ whole genome shotgun (WGS) entry which is preliminary data.</text>
</comment>
<accession>A0AAP3GDY9</accession>
<dbReference type="AlphaFoldDB" id="A0AAP3GDY9"/>
<protein>
    <submittedName>
        <fullName evidence="1">Uncharacterized protein</fullName>
    </submittedName>
</protein>
<reference evidence="1" key="1">
    <citation type="submission" date="2022-09" db="EMBL/GenBank/DDBJ databases">
        <title>Genome analysis and characterization of larvicidal activity of Brevibacillus strains.</title>
        <authorList>
            <person name="Patrusheva E.V."/>
            <person name="Izotova A.O."/>
            <person name="Toshchakov S.V."/>
            <person name="Sineoky S.P."/>
        </authorList>
    </citation>
    <scope>NUCLEOTIDE SEQUENCE</scope>
    <source>
        <strain evidence="1">VKPM_B-13247</strain>
    </source>
</reference>